<dbReference type="AlphaFoldDB" id="A0A9P6KLX7"/>
<dbReference type="OrthoDB" id="5222339at2759"/>
<feature type="domain" description="DRBM" evidence="3">
    <location>
        <begin position="161"/>
        <end position="229"/>
    </location>
</feature>
<keyword evidence="5" id="KW-1185">Reference proteome</keyword>
<evidence type="ECO:0000256" key="2">
    <source>
        <dbReference type="SAM" id="MobiDB-lite"/>
    </source>
</evidence>
<dbReference type="CDD" id="cd00048">
    <property type="entry name" value="DSRM_SF"/>
    <property type="match status" value="1"/>
</dbReference>
<gene>
    <name evidence="4" type="ORF">PMIN01_11055</name>
</gene>
<accession>A0A9P6KLX7</accession>
<dbReference type="SUPFAM" id="SSF54768">
    <property type="entry name" value="dsRNA-binding domain-like"/>
    <property type="match status" value="2"/>
</dbReference>
<protein>
    <recommendedName>
        <fullName evidence="3">DRBM domain-containing protein</fullName>
    </recommendedName>
</protein>
<sequence length="399" mass="43217">MGVDTTPAMTAFPGSFNVPGQILSIDEFKAQALRKNSASAVKPDPEAQLQPRAFAPRSSKFMIELHEKYQAYGIPRPHFVFSGDGEEGFRVSTEFMGKELHVTEPCGSKQEAKERLCEVCLNLLKELESEGKLERAPRAKKQKTQNVHPEVVEKDKAPVVNYIGQLLEFQRSTASSQPTYTDYQLGQSFSCELTIDGHPDPFGSRTTYFTSKKSARQHAASCAVADFQAAGLWPDTATDLGGIKKAKSPRVPASSSTIPTPLAPASSIADNLPGASSYAQRAAHLATQLGLNTPEWRYATSSASAQGFHTVSCFFKNGGPHEDPDCEVRHVFGKKKAKEECARLVLQYLEGLREKRMEYARGVMAGMKGGETVIGRPVGKVAEGEAGVGVTTEVEESGG</sequence>
<evidence type="ECO:0000313" key="5">
    <source>
        <dbReference type="Proteomes" id="UP000756921"/>
    </source>
</evidence>
<evidence type="ECO:0000256" key="1">
    <source>
        <dbReference type="PROSITE-ProRule" id="PRU00266"/>
    </source>
</evidence>
<dbReference type="SMART" id="SM00358">
    <property type="entry name" value="DSRM"/>
    <property type="match status" value="2"/>
</dbReference>
<comment type="caution">
    <text evidence="4">The sequence shown here is derived from an EMBL/GenBank/DDBJ whole genome shotgun (WGS) entry which is preliminary data.</text>
</comment>
<keyword evidence="1" id="KW-0694">RNA-binding</keyword>
<dbReference type="GO" id="GO:0003723">
    <property type="term" value="F:RNA binding"/>
    <property type="evidence" value="ECO:0007669"/>
    <property type="project" value="UniProtKB-UniRule"/>
</dbReference>
<dbReference type="Proteomes" id="UP000756921">
    <property type="component" value="Unassembled WGS sequence"/>
</dbReference>
<proteinExistence type="predicted"/>
<dbReference type="EMBL" id="WJXW01000013">
    <property type="protein sequence ID" value="KAF9731096.1"/>
    <property type="molecule type" value="Genomic_DNA"/>
</dbReference>
<dbReference type="InterPro" id="IPR014720">
    <property type="entry name" value="dsRBD_dom"/>
</dbReference>
<evidence type="ECO:0000259" key="3">
    <source>
        <dbReference type="PROSITE" id="PS50137"/>
    </source>
</evidence>
<reference evidence="4" key="1">
    <citation type="journal article" date="2020" name="Mol. Plant Microbe Interact.">
        <title>Genome Sequence of the Biocontrol Agent Coniothyrium minitans strain Conio (IMI 134523).</title>
        <authorList>
            <person name="Patel D."/>
            <person name="Shittu T.A."/>
            <person name="Baroncelli R."/>
            <person name="Muthumeenakshi S."/>
            <person name="Osborne T.H."/>
            <person name="Janganan T.K."/>
            <person name="Sreenivasaprasad S."/>
        </authorList>
    </citation>
    <scope>NUCLEOTIDE SEQUENCE</scope>
    <source>
        <strain evidence="4">Conio</strain>
    </source>
</reference>
<name>A0A9P6KLX7_9PLEO</name>
<organism evidence="4 5">
    <name type="scientific">Paraphaeosphaeria minitans</name>
    <dbReference type="NCBI Taxonomy" id="565426"/>
    <lineage>
        <taxon>Eukaryota</taxon>
        <taxon>Fungi</taxon>
        <taxon>Dikarya</taxon>
        <taxon>Ascomycota</taxon>
        <taxon>Pezizomycotina</taxon>
        <taxon>Dothideomycetes</taxon>
        <taxon>Pleosporomycetidae</taxon>
        <taxon>Pleosporales</taxon>
        <taxon>Massarineae</taxon>
        <taxon>Didymosphaeriaceae</taxon>
        <taxon>Paraphaeosphaeria</taxon>
    </lineage>
</organism>
<dbReference type="Gene3D" id="3.30.160.20">
    <property type="match status" value="1"/>
</dbReference>
<feature type="region of interest" description="Disordered" evidence="2">
    <location>
        <begin position="243"/>
        <end position="265"/>
    </location>
</feature>
<evidence type="ECO:0000313" key="4">
    <source>
        <dbReference type="EMBL" id="KAF9731096.1"/>
    </source>
</evidence>
<dbReference type="PROSITE" id="PS50137">
    <property type="entry name" value="DS_RBD"/>
    <property type="match status" value="1"/>
</dbReference>